<reference evidence="1" key="1">
    <citation type="submission" date="2020-04" db="EMBL/GenBank/DDBJ databases">
        <authorList>
            <person name="Chiriac C."/>
            <person name="Salcher M."/>
            <person name="Ghai R."/>
            <person name="Kavagutti S V."/>
        </authorList>
    </citation>
    <scope>NUCLEOTIDE SEQUENCE</scope>
</reference>
<protein>
    <recommendedName>
        <fullName evidence="2">AAA domain containing protein</fullName>
    </recommendedName>
</protein>
<dbReference type="InterPro" id="IPR027417">
    <property type="entry name" value="P-loop_NTPase"/>
</dbReference>
<accession>A0A6J5KL93</accession>
<sequence>MARIARKTETTETFEQIDARIRRVFTVLSKVSHGVVLGHIKAAIVSGAPGCGKTHTLERDLAIAEAQGKVKMQSVKGSMSAIGLYKMLFECSEPGNVLLIDDCDSIFADLDALNILKNALDTGKTRKVCWAKESRALENEGVPRSFEFKGAVLFITNIDFAREISKQNKMAPHYEALLSRSLYVDLRIHSKTEVLVRINQVVFEEEFLDDNGITKRQATEMMTWLKANMLDLRVLSIRTVIQMAAFIKTDTHWQDMAESLLLG</sequence>
<proteinExistence type="predicted"/>
<name>A0A6J5KL93_9CAUD</name>
<dbReference type="SUPFAM" id="SSF52540">
    <property type="entry name" value="P-loop containing nucleoside triphosphate hydrolases"/>
    <property type="match status" value="1"/>
</dbReference>
<gene>
    <name evidence="1" type="ORF">UFOVP29_157</name>
</gene>
<evidence type="ECO:0008006" key="2">
    <source>
        <dbReference type="Google" id="ProtNLM"/>
    </source>
</evidence>
<organism evidence="1">
    <name type="scientific">uncultured Caudovirales phage</name>
    <dbReference type="NCBI Taxonomy" id="2100421"/>
    <lineage>
        <taxon>Viruses</taxon>
        <taxon>Duplodnaviria</taxon>
        <taxon>Heunggongvirae</taxon>
        <taxon>Uroviricota</taxon>
        <taxon>Caudoviricetes</taxon>
        <taxon>Peduoviridae</taxon>
        <taxon>Maltschvirus</taxon>
        <taxon>Maltschvirus maltsch</taxon>
    </lineage>
</organism>
<evidence type="ECO:0000313" key="1">
    <source>
        <dbReference type="EMBL" id="CAB4122998.1"/>
    </source>
</evidence>
<dbReference type="Gene3D" id="3.40.50.300">
    <property type="entry name" value="P-loop containing nucleotide triphosphate hydrolases"/>
    <property type="match status" value="1"/>
</dbReference>
<dbReference type="EMBL" id="LR796167">
    <property type="protein sequence ID" value="CAB4122998.1"/>
    <property type="molecule type" value="Genomic_DNA"/>
</dbReference>